<feature type="domain" description="MADS-box" evidence="6">
    <location>
        <begin position="1"/>
        <end position="52"/>
    </location>
</feature>
<dbReference type="PANTHER" id="PTHR11945">
    <property type="entry name" value="MADS BOX PROTEIN"/>
    <property type="match status" value="1"/>
</dbReference>
<proteinExistence type="predicted"/>
<dbReference type="InterPro" id="IPR002100">
    <property type="entry name" value="TF_MADSbox"/>
</dbReference>
<organism evidence="7 8">
    <name type="scientific">Nepenthes gracilis</name>
    <name type="common">Slender pitcher plant</name>
    <dbReference type="NCBI Taxonomy" id="150966"/>
    <lineage>
        <taxon>Eukaryota</taxon>
        <taxon>Viridiplantae</taxon>
        <taxon>Streptophyta</taxon>
        <taxon>Embryophyta</taxon>
        <taxon>Tracheophyta</taxon>
        <taxon>Spermatophyta</taxon>
        <taxon>Magnoliopsida</taxon>
        <taxon>eudicotyledons</taxon>
        <taxon>Gunneridae</taxon>
        <taxon>Pentapetalae</taxon>
        <taxon>Caryophyllales</taxon>
        <taxon>Nepenthaceae</taxon>
        <taxon>Nepenthes</taxon>
    </lineage>
</organism>
<dbReference type="GO" id="GO:0005634">
    <property type="term" value="C:nucleus"/>
    <property type="evidence" value="ECO:0007669"/>
    <property type="project" value="UniProtKB-SubCell"/>
</dbReference>
<keyword evidence="3" id="KW-0238">DNA-binding</keyword>
<dbReference type="SUPFAM" id="SSF55455">
    <property type="entry name" value="SRF-like"/>
    <property type="match status" value="1"/>
</dbReference>
<evidence type="ECO:0000256" key="1">
    <source>
        <dbReference type="ARBA" id="ARBA00004123"/>
    </source>
</evidence>
<dbReference type="SMART" id="SM00432">
    <property type="entry name" value="MADS"/>
    <property type="match status" value="1"/>
</dbReference>
<reference evidence="7" key="1">
    <citation type="submission" date="2023-05" db="EMBL/GenBank/DDBJ databases">
        <title>Nepenthes gracilis genome sequencing.</title>
        <authorList>
            <person name="Fukushima K."/>
        </authorList>
    </citation>
    <scope>NUCLEOTIDE SEQUENCE</scope>
    <source>
        <strain evidence="7">SING2019-196</strain>
    </source>
</reference>
<evidence type="ECO:0000256" key="2">
    <source>
        <dbReference type="ARBA" id="ARBA00023015"/>
    </source>
</evidence>
<keyword evidence="2" id="KW-0805">Transcription regulation</keyword>
<dbReference type="GO" id="GO:0000978">
    <property type="term" value="F:RNA polymerase II cis-regulatory region sequence-specific DNA binding"/>
    <property type="evidence" value="ECO:0007669"/>
    <property type="project" value="TreeGrafter"/>
</dbReference>
<gene>
    <name evidence="7" type="ORF">Nepgr_025730</name>
</gene>
<sequence>MISDKNKKHVTFSKRRSGLFKKASELCVLCGAEVAIITCSEAGKVFCFGHPTADAVIKRYLHGKSSSSSSSSSTPPLGLAQQSNSNVINTDYSVMVHKYNEEYERVRKEIDLEKNSNDYNSNYTTNTNNGGFWWEEPIDNLGLHDLELFMASLEELRNNVARRADDLTLFLEGNNDQIGWKDQIEQIWESEDLPDTGISIYQPEFNNYLGFVNQLMPIMEDDNKAICTNPNFLPPQASFNI</sequence>
<keyword evidence="8" id="KW-1185">Reference proteome</keyword>
<evidence type="ECO:0000256" key="5">
    <source>
        <dbReference type="ARBA" id="ARBA00023242"/>
    </source>
</evidence>
<evidence type="ECO:0000256" key="3">
    <source>
        <dbReference type="ARBA" id="ARBA00023125"/>
    </source>
</evidence>
<evidence type="ECO:0000313" key="7">
    <source>
        <dbReference type="EMBL" id="GMH23887.1"/>
    </source>
</evidence>
<evidence type="ECO:0000313" key="8">
    <source>
        <dbReference type="Proteomes" id="UP001279734"/>
    </source>
</evidence>
<comment type="caution">
    <text evidence="7">The sequence shown here is derived from an EMBL/GenBank/DDBJ whole genome shotgun (WGS) entry which is preliminary data.</text>
</comment>
<keyword evidence="5" id="KW-0539">Nucleus</keyword>
<dbReference type="AlphaFoldDB" id="A0AAD3T727"/>
<dbReference type="InterPro" id="IPR036879">
    <property type="entry name" value="TF_MADSbox_sf"/>
</dbReference>
<dbReference type="Pfam" id="PF00319">
    <property type="entry name" value="SRF-TF"/>
    <property type="match status" value="1"/>
</dbReference>
<comment type="subcellular location">
    <subcellularLocation>
        <location evidence="1">Nucleus</location>
    </subcellularLocation>
</comment>
<dbReference type="GO" id="GO:0046983">
    <property type="term" value="F:protein dimerization activity"/>
    <property type="evidence" value="ECO:0007669"/>
    <property type="project" value="InterPro"/>
</dbReference>
<protein>
    <recommendedName>
        <fullName evidence="6">MADS-box domain-containing protein</fullName>
    </recommendedName>
</protein>
<dbReference type="Proteomes" id="UP001279734">
    <property type="component" value="Unassembled WGS sequence"/>
</dbReference>
<dbReference type="GO" id="GO:0000981">
    <property type="term" value="F:DNA-binding transcription factor activity, RNA polymerase II-specific"/>
    <property type="evidence" value="ECO:0007669"/>
    <property type="project" value="TreeGrafter"/>
</dbReference>
<dbReference type="EMBL" id="BSYO01000027">
    <property type="protein sequence ID" value="GMH23887.1"/>
    <property type="molecule type" value="Genomic_DNA"/>
</dbReference>
<accession>A0AAD3T727</accession>
<evidence type="ECO:0000259" key="6">
    <source>
        <dbReference type="PROSITE" id="PS50066"/>
    </source>
</evidence>
<evidence type="ECO:0000256" key="4">
    <source>
        <dbReference type="ARBA" id="ARBA00023163"/>
    </source>
</evidence>
<keyword evidence="4" id="KW-0804">Transcription</keyword>
<name>A0AAD3T727_NEPGR</name>
<dbReference type="PRINTS" id="PR00404">
    <property type="entry name" value="MADSDOMAIN"/>
</dbReference>
<dbReference type="PROSITE" id="PS50066">
    <property type="entry name" value="MADS_BOX_2"/>
    <property type="match status" value="1"/>
</dbReference>
<dbReference type="PANTHER" id="PTHR11945:SF629">
    <property type="entry name" value="OS02G0164450 PROTEIN"/>
    <property type="match status" value="1"/>
</dbReference>
<dbReference type="Gene3D" id="3.40.1810.10">
    <property type="entry name" value="Transcription factor, MADS-box"/>
    <property type="match status" value="1"/>
</dbReference>
<dbReference type="FunFam" id="3.40.1810.10:FF:000006">
    <property type="entry name" value="Agamous-like MADS-box protein AGL62"/>
    <property type="match status" value="1"/>
</dbReference>